<keyword evidence="1" id="KW-0547">Nucleotide-binding</keyword>
<dbReference type="EMBL" id="KB456260">
    <property type="protein sequence ID" value="EMF16397.1"/>
    <property type="molecule type" value="Genomic_DNA"/>
</dbReference>
<keyword evidence="2" id="KW-0067">ATP-binding</keyword>
<evidence type="ECO:0000256" key="1">
    <source>
        <dbReference type="ARBA" id="ARBA00022741"/>
    </source>
</evidence>
<dbReference type="RefSeq" id="XP_016764518.1">
    <property type="nucleotide sequence ID" value="XM_016901740.1"/>
</dbReference>
<reference evidence="4 5" key="1">
    <citation type="journal article" date="2012" name="PLoS Pathog.">
        <title>Diverse lifestyles and strategies of plant pathogenesis encoded in the genomes of eighteen Dothideomycetes fungi.</title>
        <authorList>
            <person name="Ohm R.A."/>
            <person name="Feau N."/>
            <person name="Henrissat B."/>
            <person name="Schoch C.L."/>
            <person name="Horwitz B.A."/>
            <person name="Barry K.W."/>
            <person name="Condon B.J."/>
            <person name="Copeland A.C."/>
            <person name="Dhillon B."/>
            <person name="Glaser F."/>
            <person name="Hesse C.N."/>
            <person name="Kosti I."/>
            <person name="LaButti K."/>
            <person name="Lindquist E.A."/>
            <person name="Lucas S."/>
            <person name="Salamov A.A."/>
            <person name="Bradshaw R.E."/>
            <person name="Ciuffetti L."/>
            <person name="Hamelin R.C."/>
            <person name="Kema G.H.J."/>
            <person name="Lawrence C."/>
            <person name="Scott J.A."/>
            <person name="Spatafora J.W."/>
            <person name="Turgeon B.G."/>
            <person name="de Wit P.J.G.M."/>
            <person name="Zhong S."/>
            <person name="Goodwin S.B."/>
            <person name="Grigoriev I.V."/>
        </authorList>
    </citation>
    <scope>NUCLEOTIDE SEQUENCE [LARGE SCALE GENOMIC DNA]</scope>
    <source>
        <strain evidence="4 5">SO2202</strain>
    </source>
</reference>
<dbReference type="InterPro" id="IPR011009">
    <property type="entry name" value="Kinase-like_dom_sf"/>
</dbReference>
<dbReference type="SUPFAM" id="SSF56112">
    <property type="entry name" value="Protein kinase-like (PK-like)"/>
    <property type="match status" value="1"/>
</dbReference>
<proteinExistence type="predicted"/>
<dbReference type="GO" id="GO:0005886">
    <property type="term" value="C:plasma membrane"/>
    <property type="evidence" value="ECO:0007669"/>
    <property type="project" value="TreeGrafter"/>
</dbReference>
<dbReference type="PROSITE" id="PS50011">
    <property type="entry name" value="PROTEIN_KINASE_DOM"/>
    <property type="match status" value="1"/>
</dbReference>
<dbReference type="HOGENOM" id="CLU_000288_31_2_1"/>
<dbReference type="GeneID" id="27898877"/>
<dbReference type="SMART" id="SM00220">
    <property type="entry name" value="S_TKc"/>
    <property type="match status" value="1"/>
</dbReference>
<dbReference type="Pfam" id="PF00069">
    <property type="entry name" value="Pkinase"/>
    <property type="match status" value="1"/>
</dbReference>
<gene>
    <name evidence="4" type="ORF">SEPMUDRAFT_121938</name>
</gene>
<dbReference type="InterPro" id="IPR000719">
    <property type="entry name" value="Prot_kinase_dom"/>
</dbReference>
<sequence length="205" mass="22878">CEEKIYTHLGPNPRILEYKGKTEQGILLQLATNGSLAKYLQQDSLVSATTRQKWALQTAEAVAYIYKQHVLHCDLNATNLLLDNDLNILLCDFQGRVLGLDGSVQVDGGVCENAKSRMPGKADDEASIETDIFALGSTIYYIMQGYEPFPELDTFEDEVVIQTRFALHDFPVLDNLLVGRIVHRCWSGAYTAVEEVVHDLRALST</sequence>
<feature type="domain" description="Protein kinase" evidence="3">
    <location>
        <begin position="1"/>
        <end position="205"/>
    </location>
</feature>
<name>N1QJD3_SPHMS</name>
<organism evidence="4 5">
    <name type="scientific">Sphaerulina musiva (strain SO2202)</name>
    <name type="common">Poplar stem canker fungus</name>
    <name type="synonym">Septoria musiva</name>
    <dbReference type="NCBI Taxonomy" id="692275"/>
    <lineage>
        <taxon>Eukaryota</taxon>
        <taxon>Fungi</taxon>
        <taxon>Dikarya</taxon>
        <taxon>Ascomycota</taxon>
        <taxon>Pezizomycotina</taxon>
        <taxon>Dothideomycetes</taxon>
        <taxon>Dothideomycetidae</taxon>
        <taxon>Mycosphaerellales</taxon>
        <taxon>Mycosphaerellaceae</taxon>
        <taxon>Sphaerulina</taxon>
    </lineage>
</organism>
<evidence type="ECO:0000313" key="5">
    <source>
        <dbReference type="Proteomes" id="UP000016931"/>
    </source>
</evidence>
<keyword evidence="4" id="KW-0418">Kinase</keyword>
<dbReference type="GO" id="GO:0005524">
    <property type="term" value="F:ATP binding"/>
    <property type="evidence" value="ECO:0007669"/>
    <property type="project" value="UniProtKB-KW"/>
</dbReference>
<evidence type="ECO:0000313" key="4">
    <source>
        <dbReference type="EMBL" id="EMF16397.1"/>
    </source>
</evidence>
<dbReference type="Proteomes" id="UP000016931">
    <property type="component" value="Unassembled WGS sequence"/>
</dbReference>
<evidence type="ECO:0000259" key="3">
    <source>
        <dbReference type="PROSITE" id="PS50011"/>
    </source>
</evidence>
<dbReference type="Gene3D" id="1.10.510.10">
    <property type="entry name" value="Transferase(Phosphotransferase) domain 1"/>
    <property type="match status" value="1"/>
</dbReference>
<dbReference type="eggNOG" id="ENOG502R7HY">
    <property type="taxonomic scope" value="Eukaryota"/>
</dbReference>
<protein>
    <submittedName>
        <fullName evidence="4">Kinase-like protein</fullName>
    </submittedName>
</protein>
<keyword evidence="5" id="KW-1185">Reference proteome</keyword>
<dbReference type="OrthoDB" id="1668230at2759"/>
<dbReference type="PANTHER" id="PTHR27001">
    <property type="entry name" value="OS01G0253100 PROTEIN"/>
    <property type="match status" value="1"/>
</dbReference>
<dbReference type="AlphaFoldDB" id="N1QJD3"/>
<accession>N1QJD3</accession>
<dbReference type="OMA" id="ITEKCWK"/>
<dbReference type="STRING" id="692275.N1QJD3"/>
<feature type="non-terminal residue" evidence="4">
    <location>
        <position position="1"/>
    </location>
</feature>
<dbReference type="PANTHER" id="PTHR27001:SF931">
    <property type="entry name" value="OS11G0664100 PROTEIN"/>
    <property type="match status" value="1"/>
</dbReference>
<keyword evidence="4" id="KW-0808">Transferase</keyword>
<dbReference type="GO" id="GO:0004672">
    <property type="term" value="F:protein kinase activity"/>
    <property type="evidence" value="ECO:0007669"/>
    <property type="project" value="InterPro"/>
</dbReference>
<evidence type="ECO:0000256" key="2">
    <source>
        <dbReference type="ARBA" id="ARBA00022840"/>
    </source>
</evidence>